<accession>A0A261XYU7</accession>
<comment type="caution">
    <text evidence="8">The sequence shown here is derived from an EMBL/GenBank/DDBJ whole genome shotgun (WGS) entry which is preliminary data.</text>
</comment>
<reference evidence="8 9" key="1">
    <citation type="journal article" date="2017" name="Mycologia">
        <title>Bifiguratus adelaidae, gen. et sp. nov., a new member of Mucoromycotina in endophytic and soil-dwelling habitats.</title>
        <authorList>
            <person name="Torres-Cruz T.J."/>
            <person name="Billingsley Tobias T.L."/>
            <person name="Almatruk M."/>
            <person name="Hesse C."/>
            <person name="Kuske C.R."/>
            <person name="Desiro A."/>
            <person name="Benucci G.M."/>
            <person name="Bonito G."/>
            <person name="Stajich J.E."/>
            <person name="Dunlap C."/>
            <person name="Arnold A.E."/>
            <person name="Porras-Alfaro A."/>
        </authorList>
    </citation>
    <scope>NUCLEOTIDE SEQUENCE [LARGE SCALE GENOMIC DNA]</scope>
    <source>
        <strain evidence="8 9">AZ0501</strain>
    </source>
</reference>
<organism evidence="8 9">
    <name type="scientific">Bifiguratus adelaidae</name>
    <dbReference type="NCBI Taxonomy" id="1938954"/>
    <lineage>
        <taxon>Eukaryota</taxon>
        <taxon>Fungi</taxon>
        <taxon>Fungi incertae sedis</taxon>
        <taxon>Mucoromycota</taxon>
        <taxon>Mucoromycotina</taxon>
        <taxon>Endogonomycetes</taxon>
        <taxon>Endogonales</taxon>
        <taxon>Endogonales incertae sedis</taxon>
        <taxon>Bifiguratus</taxon>
    </lineage>
</organism>
<dbReference type="GO" id="GO:0005829">
    <property type="term" value="C:cytosol"/>
    <property type="evidence" value="ECO:0007669"/>
    <property type="project" value="TreeGrafter"/>
</dbReference>
<dbReference type="Pfam" id="PF08543">
    <property type="entry name" value="Phos_pyr_kin"/>
    <property type="match status" value="1"/>
</dbReference>
<dbReference type="PANTHER" id="PTHR10534">
    <property type="entry name" value="PYRIDOXAL KINASE"/>
    <property type="match status" value="1"/>
</dbReference>
<dbReference type="NCBIfam" id="TIGR00687">
    <property type="entry name" value="pyridox_kin"/>
    <property type="match status" value="1"/>
</dbReference>
<evidence type="ECO:0000256" key="3">
    <source>
        <dbReference type="ARBA" id="ARBA00022679"/>
    </source>
</evidence>
<proteinExistence type="inferred from homology"/>
<evidence type="ECO:0000259" key="7">
    <source>
        <dbReference type="Pfam" id="PF08543"/>
    </source>
</evidence>
<dbReference type="GO" id="GO:0009443">
    <property type="term" value="P:pyridoxal 5'-phosphate salvage"/>
    <property type="evidence" value="ECO:0007669"/>
    <property type="project" value="InterPro"/>
</dbReference>
<name>A0A261XYU7_9FUNG</name>
<keyword evidence="9" id="KW-1185">Reference proteome</keyword>
<dbReference type="InterPro" id="IPR004625">
    <property type="entry name" value="PyrdxlKinase"/>
</dbReference>
<dbReference type="GO" id="GO:0005524">
    <property type="term" value="F:ATP binding"/>
    <property type="evidence" value="ECO:0007669"/>
    <property type="project" value="UniProtKB-KW"/>
</dbReference>
<evidence type="ECO:0000256" key="4">
    <source>
        <dbReference type="ARBA" id="ARBA00022741"/>
    </source>
</evidence>
<dbReference type="Gene3D" id="3.40.1190.20">
    <property type="match status" value="1"/>
</dbReference>
<evidence type="ECO:0000313" key="8">
    <source>
        <dbReference type="EMBL" id="OZJ03549.1"/>
    </source>
</evidence>
<keyword evidence="6" id="KW-0067">ATP-binding</keyword>
<evidence type="ECO:0000256" key="1">
    <source>
        <dbReference type="ARBA" id="ARBA00008805"/>
    </source>
</evidence>
<dbReference type="InterPro" id="IPR029056">
    <property type="entry name" value="Ribokinase-like"/>
</dbReference>
<dbReference type="InterPro" id="IPR013749">
    <property type="entry name" value="PM/HMP-P_kinase-1"/>
</dbReference>
<dbReference type="GO" id="GO:0008478">
    <property type="term" value="F:pyridoxal kinase activity"/>
    <property type="evidence" value="ECO:0007669"/>
    <property type="project" value="UniProtKB-EC"/>
</dbReference>
<dbReference type="EMBL" id="MVBO01000080">
    <property type="protein sequence ID" value="OZJ03549.1"/>
    <property type="molecule type" value="Genomic_DNA"/>
</dbReference>
<sequence length="340" mass="37246">MEKRYRVCTVQSHVVSGYCGNKAATFPMQLLGFDVDILNTVEFSNHTGFPVFTGKRTPPEEIKTLIDGLNKNGLTKAWTHVLTGYIGLPETLSIIKNAVESLKEQKPDLIWVCDPVMGDNGQLYVPEAVIPLYRSMIGVADLITPNLFEAEIITDIKITSLATAKQAMAKMHYLGCPNVLITSMSLPAKDIPNGLIAEDNIMYCMGSTLLPGNAGVLKQPTQFLISFPRYSGYFTGTGDVLAAVLTARYQHALDAPASHTSETPLLTATLAAIKTLNAIIKRTFDYQQIHVSPKEIFQINSPDRLSRPASAVHRCELHIIQSKDAIDTPPDTSLVQYALV</sequence>
<protein>
    <recommendedName>
        <fullName evidence="2">pyridoxal kinase</fullName>
        <ecNumber evidence="2">2.7.1.35</ecNumber>
    </recommendedName>
</protein>
<keyword evidence="5" id="KW-0418">Kinase</keyword>
<comment type="similarity">
    <text evidence="1">Belongs to the pyridoxine kinase family.</text>
</comment>
<dbReference type="EC" id="2.7.1.35" evidence="2"/>
<dbReference type="PANTHER" id="PTHR10534:SF2">
    <property type="entry name" value="PYRIDOXAL KINASE"/>
    <property type="match status" value="1"/>
</dbReference>
<evidence type="ECO:0000256" key="5">
    <source>
        <dbReference type="ARBA" id="ARBA00022777"/>
    </source>
</evidence>
<evidence type="ECO:0000313" key="9">
    <source>
        <dbReference type="Proteomes" id="UP000242875"/>
    </source>
</evidence>
<dbReference type="AlphaFoldDB" id="A0A261XYU7"/>
<dbReference type="Proteomes" id="UP000242875">
    <property type="component" value="Unassembled WGS sequence"/>
</dbReference>
<keyword evidence="3" id="KW-0808">Transferase</keyword>
<dbReference type="OrthoDB" id="2104723at2759"/>
<dbReference type="CDD" id="cd01173">
    <property type="entry name" value="pyridoxal_pyridoxamine_kinase"/>
    <property type="match status" value="1"/>
</dbReference>
<keyword evidence="4" id="KW-0547">Nucleotide-binding</keyword>
<gene>
    <name evidence="8" type="ORF">BZG36_04183</name>
</gene>
<dbReference type="SUPFAM" id="SSF53613">
    <property type="entry name" value="Ribokinase-like"/>
    <property type="match status" value="1"/>
</dbReference>
<feature type="domain" description="Pyridoxamine kinase/Phosphomethylpyrimidine kinase" evidence="7">
    <location>
        <begin position="86"/>
        <end position="258"/>
    </location>
</feature>
<evidence type="ECO:0000256" key="6">
    <source>
        <dbReference type="ARBA" id="ARBA00022840"/>
    </source>
</evidence>
<evidence type="ECO:0000256" key="2">
    <source>
        <dbReference type="ARBA" id="ARBA00012104"/>
    </source>
</evidence>